<dbReference type="GO" id="GO:0048592">
    <property type="term" value="P:eye morphogenesis"/>
    <property type="evidence" value="ECO:0007669"/>
    <property type="project" value="UniProtKB-ARBA"/>
</dbReference>
<dbReference type="GO" id="GO:0009967">
    <property type="term" value="P:positive regulation of signal transduction"/>
    <property type="evidence" value="ECO:0007669"/>
    <property type="project" value="UniProtKB-ARBA"/>
</dbReference>
<evidence type="ECO:0000256" key="13">
    <source>
        <dbReference type="SAM" id="Phobius"/>
    </source>
</evidence>
<evidence type="ECO:0000259" key="14">
    <source>
        <dbReference type="PROSITE" id="PS50025"/>
    </source>
</evidence>
<evidence type="ECO:0000256" key="3">
    <source>
        <dbReference type="ARBA" id="ARBA00022475"/>
    </source>
</evidence>
<dbReference type="InterPro" id="IPR018097">
    <property type="entry name" value="EGF_Ca-bd_CS"/>
</dbReference>
<dbReference type="PROSITE" id="PS50026">
    <property type="entry name" value="EGF_3"/>
    <property type="match status" value="4"/>
</dbReference>
<protein>
    <submittedName>
        <fullName evidence="16">NOTCH2 protein</fullName>
    </submittedName>
</protein>
<keyword evidence="11 12" id="KW-1015">Disulfide bond</keyword>
<accession>A0A8K0AA66</accession>
<dbReference type="GO" id="GO:0048468">
    <property type="term" value="P:cell development"/>
    <property type="evidence" value="ECO:0007669"/>
    <property type="project" value="UniProtKB-ARBA"/>
</dbReference>
<dbReference type="InterPro" id="IPR051022">
    <property type="entry name" value="Notch_Cell-Fate_Det"/>
</dbReference>
<feature type="disulfide bond" evidence="12">
    <location>
        <begin position="508"/>
        <end position="517"/>
    </location>
</feature>
<keyword evidence="7" id="KW-0677">Repeat</keyword>
<evidence type="ECO:0000256" key="8">
    <source>
        <dbReference type="ARBA" id="ARBA00022782"/>
    </source>
</evidence>
<proteinExistence type="predicted"/>
<dbReference type="PROSITE" id="PS00010">
    <property type="entry name" value="ASX_HYDROXYL"/>
    <property type="match status" value="2"/>
</dbReference>
<keyword evidence="17" id="KW-1185">Reference proteome</keyword>
<dbReference type="PROSITE" id="PS01187">
    <property type="entry name" value="EGF_CA"/>
    <property type="match status" value="1"/>
</dbReference>
<dbReference type="EMBL" id="OV696693">
    <property type="protein sequence ID" value="CAH1270932.1"/>
    <property type="molecule type" value="Genomic_DNA"/>
</dbReference>
<keyword evidence="3" id="KW-1003">Cell membrane</keyword>
<dbReference type="SUPFAM" id="SSF57196">
    <property type="entry name" value="EGF/Laminin"/>
    <property type="match status" value="2"/>
</dbReference>
<evidence type="ECO:0000256" key="9">
    <source>
        <dbReference type="ARBA" id="ARBA00022989"/>
    </source>
</evidence>
<reference evidence="16" key="1">
    <citation type="submission" date="2022-01" db="EMBL/GenBank/DDBJ databases">
        <authorList>
            <person name="Braso-Vives M."/>
        </authorList>
    </citation>
    <scope>NUCLEOTIDE SEQUENCE</scope>
</reference>
<dbReference type="PANTHER" id="PTHR24049:SF30">
    <property type="match status" value="1"/>
</dbReference>
<dbReference type="PROSITE" id="PS01186">
    <property type="entry name" value="EGF_2"/>
    <property type="match status" value="2"/>
</dbReference>
<feature type="disulfide bond" evidence="12">
    <location>
        <begin position="564"/>
        <end position="574"/>
    </location>
</feature>
<dbReference type="SMART" id="SM00181">
    <property type="entry name" value="EGF"/>
    <property type="match status" value="4"/>
</dbReference>
<evidence type="ECO:0000256" key="5">
    <source>
        <dbReference type="ARBA" id="ARBA00022553"/>
    </source>
</evidence>
<feature type="disulfide bond" evidence="12">
    <location>
        <begin position="548"/>
        <end position="557"/>
    </location>
</feature>
<dbReference type="FunFam" id="2.10.25.10:FF:000565">
    <property type="entry name" value="Predicted protein"/>
    <property type="match status" value="1"/>
</dbReference>
<dbReference type="InterPro" id="IPR000742">
    <property type="entry name" value="EGF"/>
</dbReference>
<dbReference type="Gene3D" id="2.10.25.10">
    <property type="entry name" value="Laminin"/>
    <property type="match status" value="3"/>
</dbReference>
<feature type="domain" description="EGF-like" evidence="15">
    <location>
        <begin position="440"/>
        <end position="475"/>
    </location>
</feature>
<feature type="domain" description="EGF-like" evidence="15">
    <location>
        <begin position="476"/>
        <end position="518"/>
    </location>
</feature>
<dbReference type="SUPFAM" id="SSF49899">
    <property type="entry name" value="Concanavalin A-like lectins/glucanases"/>
    <property type="match status" value="2"/>
</dbReference>
<dbReference type="GO" id="GO:0080090">
    <property type="term" value="P:regulation of primary metabolic process"/>
    <property type="evidence" value="ECO:0007669"/>
    <property type="project" value="UniProtKB-ARBA"/>
</dbReference>
<evidence type="ECO:0000313" key="16">
    <source>
        <dbReference type="EMBL" id="CAH1270932.1"/>
    </source>
</evidence>
<evidence type="ECO:0000256" key="1">
    <source>
        <dbReference type="ARBA" id="ARBA00004247"/>
    </source>
</evidence>
<dbReference type="InterPro" id="IPR001881">
    <property type="entry name" value="EGF-like_Ca-bd_dom"/>
</dbReference>
<dbReference type="Pfam" id="PF02210">
    <property type="entry name" value="Laminin_G_2"/>
    <property type="match status" value="2"/>
</dbReference>
<evidence type="ECO:0000256" key="7">
    <source>
        <dbReference type="ARBA" id="ARBA00022737"/>
    </source>
</evidence>
<feature type="transmembrane region" description="Helical" evidence="13">
    <location>
        <begin position="605"/>
        <end position="627"/>
    </location>
</feature>
<dbReference type="InterPro" id="IPR000152">
    <property type="entry name" value="EGF-type_Asp/Asn_hydroxyl_site"/>
</dbReference>
<dbReference type="AlphaFoldDB" id="A0A8K0AA66"/>
<feature type="domain" description="EGF-like" evidence="15">
    <location>
        <begin position="520"/>
        <end position="558"/>
    </location>
</feature>
<dbReference type="SMART" id="SM00179">
    <property type="entry name" value="EGF_CA"/>
    <property type="match status" value="2"/>
</dbReference>
<evidence type="ECO:0000259" key="15">
    <source>
        <dbReference type="PROSITE" id="PS50026"/>
    </source>
</evidence>
<dbReference type="GO" id="GO:0016324">
    <property type="term" value="C:apical plasma membrane"/>
    <property type="evidence" value="ECO:0007669"/>
    <property type="project" value="UniProtKB-SubCell"/>
</dbReference>
<keyword evidence="9 13" id="KW-1133">Transmembrane helix</keyword>
<dbReference type="OrthoDB" id="4062651at2759"/>
<dbReference type="PANTHER" id="PTHR24049">
    <property type="entry name" value="CRUMBS FAMILY MEMBER"/>
    <property type="match status" value="1"/>
</dbReference>
<dbReference type="GO" id="GO:0051241">
    <property type="term" value="P:negative regulation of multicellular organismal process"/>
    <property type="evidence" value="ECO:0007669"/>
    <property type="project" value="UniProtKB-ARBA"/>
</dbReference>
<evidence type="ECO:0000256" key="6">
    <source>
        <dbReference type="ARBA" id="ARBA00022692"/>
    </source>
</evidence>
<dbReference type="GO" id="GO:0008593">
    <property type="term" value="P:regulation of Notch signaling pathway"/>
    <property type="evidence" value="ECO:0007669"/>
    <property type="project" value="UniProtKB-ARBA"/>
</dbReference>
<evidence type="ECO:0000313" key="17">
    <source>
        <dbReference type="Proteomes" id="UP000838412"/>
    </source>
</evidence>
<evidence type="ECO:0000256" key="4">
    <source>
        <dbReference type="ARBA" id="ARBA00022536"/>
    </source>
</evidence>
<keyword evidence="4 12" id="KW-0245">EGF-like domain</keyword>
<sequence>MHSFHPTVLPVHSEVFVDSGGYIMYHLRVQENNPTQAVPLLQGADDQLKFSFRHCNKDGGLLLYQEGSGNNYFAIGVYNNGIYMEMNLNNTLVEMSGGTGPSGVFANVSSSRYTEVTIMGLRQLEHANVTVDGRAVTLSTSAHGIKEPSFTTDMLGSLIIGGINSRVMMRTEKLNKDLIPCISFIDIGLEERTLDFNSADVKHWASPMCPSNSCFSGTSATLSSIDSYVNLDVDISPKNQTFIGFKFRTRMKDGVLFFFGGPGGWLSLYLQNGALVIRLNTEGRGRDAISATRGTPFNDGQWKEVRVVRQGDKAILLDGDGLVAALVTYGSGEMLKPLHVEALYVGWPNTTTIVDVTSALLGCMENFIFASFDAVTESQPRGLSLRDSNIGSRHVAFEGCTESESCDPICPSPDQVCSLGVCDCAPGHTEETRDPLICSDIDDCAGEPCTNGLCTDIPNDYICECTPEYKGRNCSVQSSCYKFPCNNGATCEENETSSPGIESRTCHCSQGYEGVDCSKDIDECSEKKCVANSTRACVNYPGGFSCLCTDGWTGQDCSEETTPCHKRPCGPGMCNVTTSGYNCTCPDGTIGQECDPTPYAGQPPLPIVIGVTVVLTVVLFALLYILLKMGKCKVMEICLKSKILGDRRYRYRVSTMSIATGSTVNNNYTKARLPHYKLDCFHQNSSKFSWIIILQALHLPNSVYAGILSFK</sequence>
<keyword evidence="2" id="KW-0217">Developmental protein</keyword>
<feature type="disulfide bond" evidence="12">
    <location>
        <begin position="444"/>
        <end position="454"/>
    </location>
</feature>
<dbReference type="GO" id="GO:0060255">
    <property type="term" value="P:regulation of macromolecule metabolic process"/>
    <property type="evidence" value="ECO:0007669"/>
    <property type="project" value="UniProtKB-ARBA"/>
</dbReference>
<dbReference type="InterPro" id="IPR001791">
    <property type="entry name" value="Laminin_G"/>
</dbReference>
<dbReference type="Proteomes" id="UP000838412">
    <property type="component" value="Chromosome 8"/>
</dbReference>
<organism evidence="16 17">
    <name type="scientific">Branchiostoma lanceolatum</name>
    <name type="common">Common lancelet</name>
    <name type="synonym">Amphioxus lanceolatum</name>
    <dbReference type="NCBI Taxonomy" id="7740"/>
    <lineage>
        <taxon>Eukaryota</taxon>
        <taxon>Metazoa</taxon>
        <taxon>Chordata</taxon>
        <taxon>Cephalochordata</taxon>
        <taxon>Leptocardii</taxon>
        <taxon>Amphioxiformes</taxon>
        <taxon>Branchiostomatidae</taxon>
        <taxon>Branchiostoma</taxon>
    </lineage>
</organism>
<feature type="disulfide bond" evidence="12">
    <location>
        <begin position="465"/>
        <end position="474"/>
    </location>
</feature>
<dbReference type="GO" id="GO:0030182">
    <property type="term" value="P:neuron differentiation"/>
    <property type="evidence" value="ECO:0007669"/>
    <property type="project" value="UniProtKB-ARBA"/>
</dbReference>
<keyword evidence="10 13" id="KW-0472">Membrane</keyword>
<dbReference type="CDD" id="cd00054">
    <property type="entry name" value="EGF_CA"/>
    <property type="match status" value="2"/>
</dbReference>
<evidence type="ECO:0000256" key="11">
    <source>
        <dbReference type="ARBA" id="ARBA00023157"/>
    </source>
</evidence>
<evidence type="ECO:0000256" key="10">
    <source>
        <dbReference type="ARBA" id="ARBA00023136"/>
    </source>
</evidence>
<keyword evidence="6 13" id="KW-0812">Transmembrane</keyword>
<dbReference type="Gene3D" id="2.60.120.200">
    <property type="match status" value="2"/>
</dbReference>
<name>A0A8K0AA66_BRALA</name>
<keyword evidence="8" id="KW-0221">Differentiation</keyword>
<dbReference type="InterPro" id="IPR013320">
    <property type="entry name" value="ConA-like_dom_sf"/>
</dbReference>
<dbReference type="SMART" id="SM00282">
    <property type="entry name" value="LamG"/>
    <property type="match status" value="2"/>
</dbReference>
<gene>
    <name evidence="16" type="primary">NOTCH2</name>
    <name evidence="16" type="ORF">BLAG_LOCUS23088</name>
</gene>
<dbReference type="GO" id="GO:0005509">
    <property type="term" value="F:calcium ion binding"/>
    <property type="evidence" value="ECO:0007669"/>
    <property type="project" value="InterPro"/>
</dbReference>
<dbReference type="GO" id="GO:0051093">
    <property type="term" value="P:negative regulation of developmental process"/>
    <property type="evidence" value="ECO:0007669"/>
    <property type="project" value="UniProtKB-ARBA"/>
</dbReference>
<feature type="disulfide bond" evidence="12">
    <location>
        <begin position="529"/>
        <end position="546"/>
    </location>
</feature>
<comment type="subcellular location">
    <subcellularLocation>
        <location evidence="1">Apical cell membrane</location>
        <topology evidence="1">Single-pass type I membrane protein</topology>
    </subcellularLocation>
</comment>
<dbReference type="GO" id="GO:0003002">
    <property type="term" value="P:regionalization"/>
    <property type="evidence" value="ECO:0007669"/>
    <property type="project" value="UniProtKB-ARBA"/>
</dbReference>
<dbReference type="CDD" id="cd00110">
    <property type="entry name" value="LamG"/>
    <property type="match status" value="1"/>
</dbReference>
<keyword evidence="5" id="KW-0597">Phosphoprotein</keyword>
<comment type="caution">
    <text evidence="12">Lacks conserved residue(s) required for the propagation of feature annotation.</text>
</comment>
<evidence type="ECO:0000256" key="2">
    <source>
        <dbReference type="ARBA" id="ARBA00022473"/>
    </source>
</evidence>
<feature type="domain" description="Laminin G" evidence="14">
    <location>
        <begin position="12"/>
        <end position="214"/>
    </location>
</feature>
<feature type="disulfide bond" evidence="12">
    <location>
        <begin position="585"/>
        <end position="594"/>
    </location>
</feature>
<dbReference type="PROSITE" id="PS50025">
    <property type="entry name" value="LAM_G_DOMAIN"/>
    <property type="match status" value="2"/>
</dbReference>
<dbReference type="PROSITE" id="PS00022">
    <property type="entry name" value="EGF_1"/>
    <property type="match status" value="4"/>
</dbReference>
<evidence type="ECO:0000256" key="12">
    <source>
        <dbReference type="PROSITE-ProRule" id="PRU00076"/>
    </source>
</evidence>
<feature type="domain" description="Laminin G" evidence="14">
    <location>
        <begin position="218"/>
        <end position="400"/>
    </location>
</feature>
<feature type="domain" description="EGF-like" evidence="15">
    <location>
        <begin position="560"/>
        <end position="595"/>
    </location>
</feature>